<reference evidence="2" key="1">
    <citation type="submission" date="2023-04" db="EMBL/GenBank/DDBJ databases">
        <title>Black Yeasts Isolated from many extreme environments.</title>
        <authorList>
            <person name="Coleine C."/>
            <person name="Stajich J.E."/>
            <person name="Selbmann L."/>
        </authorList>
    </citation>
    <scope>NUCLEOTIDE SEQUENCE</scope>
    <source>
        <strain evidence="2">CCFEE 5312</strain>
    </source>
</reference>
<sequence length="65" mass="7603">MAKVCRRLPEDTRTKALMASYAKWADDQNPDVDWLPASDRYNKERREQKRRGRAEFEATFAPSGD</sequence>
<gene>
    <name evidence="2" type="ORF">LTR09_007671</name>
</gene>
<name>A0AAJ0DC76_9PEZI</name>
<proteinExistence type="predicted"/>
<keyword evidence="3" id="KW-1185">Reference proteome</keyword>
<organism evidence="2 3">
    <name type="scientific">Extremus antarcticus</name>
    <dbReference type="NCBI Taxonomy" id="702011"/>
    <lineage>
        <taxon>Eukaryota</taxon>
        <taxon>Fungi</taxon>
        <taxon>Dikarya</taxon>
        <taxon>Ascomycota</taxon>
        <taxon>Pezizomycotina</taxon>
        <taxon>Dothideomycetes</taxon>
        <taxon>Dothideomycetidae</taxon>
        <taxon>Mycosphaerellales</taxon>
        <taxon>Extremaceae</taxon>
        <taxon>Extremus</taxon>
    </lineage>
</organism>
<dbReference type="Proteomes" id="UP001271007">
    <property type="component" value="Unassembled WGS sequence"/>
</dbReference>
<dbReference type="EMBL" id="JAWDJX010000027">
    <property type="protein sequence ID" value="KAK3051275.1"/>
    <property type="molecule type" value="Genomic_DNA"/>
</dbReference>
<dbReference type="AlphaFoldDB" id="A0AAJ0DC76"/>
<evidence type="ECO:0000313" key="3">
    <source>
        <dbReference type="Proteomes" id="UP001271007"/>
    </source>
</evidence>
<feature type="region of interest" description="Disordered" evidence="1">
    <location>
        <begin position="32"/>
        <end position="65"/>
    </location>
</feature>
<evidence type="ECO:0000256" key="1">
    <source>
        <dbReference type="SAM" id="MobiDB-lite"/>
    </source>
</evidence>
<evidence type="ECO:0000313" key="2">
    <source>
        <dbReference type="EMBL" id="KAK3051275.1"/>
    </source>
</evidence>
<accession>A0AAJ0DC76</accession>
<comment type="caution">
    <text evidence="2">The sequence shown here is derived from an EMBL/GenBank/DDBJ whole genome shotgun (WGS) entry which is preliminary data.</text>
</comment>
<protein>
    <submittedName>
        <fullName evidence="2">Uncharacterized protein</fullName>
    </submittedName>
</protein>